<comment type="caution">
    <text evidence="1">The sequence shown here is derived from an EMBL/GenBank/DDBJ whole genome shotgun (WGS) entry which is preliminary data.</text>
</comment>
<keyword evidence="2" id="KW-1185">Reference proteome</keyword>
<dbReference type="Proteomes" id="UP000324748">
    <property type="component" value="Unassembled WGS sequence"/>
</dbReference>
<proteinExistence type="predicted"/>
<accession>A0A5B0NL01</accession>
<sequence length="62" mass="7435">MKLIEVNSFRKPMTCLKHSKWLDAKISRFDFSFGADDRRFEDQERSFSSGLRKIDEMYGLIR</sequence>
<protein>
    <submittedName>
        <fullName evidence="1">Uncharacterized protein</fullName>
    </submittedName>
</protein>
<reference evidence="1 2" key="1">
    <citation type="submission" date="2019-05" db="EMBL/GenBank/DDBJ databases">
        <title>Emergence of the Ug99 lineage of the wheat stem rust pathogen through somatic hybridization.</title>
        <authorList>
            <person name="Li F."/>
            <person name="Upadhyaya N.M."/>
            <person name="Sperschneider J."/>
            <person name="Matny O."/>
            <person name="Nguyen-Phuc H."/>
            <person name="Mago R."/>
            <person name="Raley C."/>
            <person name="Miller M.E."/>
            <person name="Silverstein K.A.T."/>
            <person name="Henningsen E."/>
            <person name="Hirsch C.D."/>
            <person name="Visser B."/>
            <person name="Pretorius Z.A."/>
            <person name="Steffenson B.J."/>
            <person name="Schwessinger B."/>
            <person name="Dodds P.N."/>
            <person name="Figueroa M."/>
        </authorList>
    </citation>
    <scope>NUCLEOTIDE SEQUENCE [LARGE SCALE GENOMIC DNA]</scope>
    <source>
        <strain evidence="1">21-0</strain>
    </source>
</reference>
<organism evidence="1 2">
    <name type="scientific">Puccinia graminis f. sp. tritici</name>
    <dbReference type="NCBI Taxonomy" id="56615"/>
    <lineage>
        <taxon>Eukaryota</taxon>
        <taxon>Fungi</taxon>
        <taxon>Dikarya</taxon>
        <taxon>Basidiomycota</taxon>
        <taxon>Pucciniomycotina</taxon>
        <taxon>Pucciniomycetes</taxon>
        <taxon>Pucciniales</taxon>
        <taxon>Pucciniaceae</taxon>
        <taxon>Puccinia</taxon>
    </lineage>
</organism>
<name>A0A5B0NL01_PUCGR</name>
<dbReference type="AlphaFoldDB" id="A0A5B0NL01"/>
<evidence type="ECO:0000313" key="1">
    <source>
        <dbReference type="EMBL" id="KAA1089272.1"/>
    </source>
</evidence>
<dbReference type="EMBL" id="VSWC01000093">
    <property type="protein sequence ID" value="KAA1089272.1"/>
    <property type="molecule type" value="Genomic_DNA"/>
</dbReference>
<gene>
    <name evidence="1" type="ORF">PGT21_012387</name>
</gene>
<evidence type="ECO:0000313" key="2">
    <source>
        <dbReference type="Proteomes" id="UP000324748"/>
    </source>
</evidence>